<accession>A0ABS3THD3</accession>
<dbReference type="Proteomes" id="UP000670527">
    <property type="component" value="Unassembled WGS sequence"/>
</dbReference>
<dbReference type="EMBL" id="JAGETX010000024">
    <property type="protein sequence ID" value="MBO3273081.1"/>
    <property type="molecule type" value="Genomic_DNA"/>
</dbReference>
<feature type="signal peptide" evidence="1">
    <location>
        <begin position="1"/>
        <end position="18"/>
    </location>
</feature>
<organism evidence="2 3">
    <name type="scientific">Hymenobacter defluvii</name>
    <dbReference type="NCBI Taxonomy" id="2054411"/>
    <lineage>
        <taxon>Bacteria</taxon>
        <taxon>Pseudomonadati</taxon>
        <taxon>Bacteroidota</taxon>
        <taxon>Cytophagia</taxon>
        <taxon>Cytophagales</taxon>
        <taxon>Hymenobacteraceae</taxon>
        <taxon>Hymenobacter</taxon>
    </lineage>
</organism>
<keyword evidence="3" id="KW-1185">Reference proteome</keyword>
<evidence type="ECO:0000256" key="1">
    <source>
        <dbReference type="SAM" id="SignalP"/>
    </source>
</evidence>
<evidence type="ECO:0000313" key="2">
    <source>
        <dbReference type="EMBL" id="MBO3273081.1"/>
    </source>
</evidence>
<name>A0ABS3THD3_9BACT</name>
<gene>
    <name evidence="2" type="ORF">J4D97_20695</name>
</gene>
<feature type="chain" id="PRO_5046076461" evidence="1">
    <location>
        <begin position="19"/>
        <end position="131"/>
    </location>
</feature>
<proteinExistence type="predicted"/>
<evidence type="ECO:0000313" key="3">
    <source>
        <dbReference type="Proteomes" id="UP000670527"/>
    </source>
</evidence>
<dbReference type="RefSeq" id="WP_208309228.1">
    <property type="nucleotide sequence ID" value="NZ_JAGETX010000024.1"/>
</dbReference>
<protein>
    <submittedName>
        <fullName evidence="2">Uncharacterized protein</fullName>
    </submittedName>
</protein>
<dbReference type="Gene3D" id="2.60.40.2880">
    <property type="entry name" value="MmpS1-5, C-terminal soluble domain"/>
    <property type="match status" value="1"/>
</dbReference>
<comment type="caution">
    <text evidence="2">The sequence shown here is derived from an EMBL/GenBank/DDBJ whole genome shotgun (WGS) entry which is preliminary data.</text>
</comment>
<sequence>MKNLIYSLLAVVTLGLSACGNDDPSPSINLDPKEYTVEYRITSTDPVASYIGYDNETGATITAVNVAVPFTTTFKRTMKVGQYVSILASLKGATAASTIKGDILLDNKVVKTQTATGPAAEVNLNYVIGER</sequence>
<keyword evidence="1" id="KW-0732">Signal</keyword>
<dbReference type="InterPro" id="IPR038468">
    <property type="entry name" value="MmpS_C"/>
</dbReference>
<dbReference type="PROSITE" id="PS51257">
    <property type="entry name" value="PROKAR_LIPOPROTEIN"/>
    <property type="match status" value="1"/>
</dbReference>
<reference evidence="2 3" key="1">
    <citation type="submission" date="2021-03" db="EMBL/GenBank/DDBJ databases">
        <authorList>
            <person name="Kim M.K."/>
        </authorList>
    </citation>
    <scope>NUCLEOTIDE SEQUENCE [LARGE SCALE GENOMIC DNA]</scope>
    <source>
        <strain evidence="2 3">BT507</strain>
    </source>
</reference>